<evidence type="ECO:0000313" key="2">
    <source>
        <dbReference type="EMBL" id="JAD40278.1"/>
    </source>
</evidence>
<evidence type="ECO:0000256" key="1">
    <source>
        <dbReference type="SAM" id="MobiDB-lite"/>
    </source>
</evidence>
<dbReference type="EMBL" id="GBRH01257617">
    <property type="protein sequence ID" value="JAD40278.1"/>
    <property type="molecule type" value="Transcribed_RNA"/>
</dbReference>
<feature type="region of interest" description="Disordered" evidence="1">
    <location>
        <begin position="61"/>
        <end position="101"/>
    </location>
</feature>
<accession>A0A0A8ZRG8</accession>
<dbReference type="AlphaFoldDB" id="A0A0A8ZRG8"/>
<protein>
    <submittedName>
        <fullName evidence="2">Uncharacterized protein</fullName>
    </submittedName>
</protein>
<proteinExistence type="predicted"/>
<reference evidence="2" key="2">
    <citation type="journal article" date="2015" name="Data Brief">
        <title>Shoot transcriptome of the giant reed, Arundo donax.</title>
        <authorList>
            <person name="Barrero R.A."/>
            <person name="Guerrero F.D."/>
            <person name="Moolhuijzen P."/>
            <person name="Goolsby J.A."/>
            <person name="Tidwell J."/>
            <person name="Bellgard S.E."/>
            <person name="Bellgard M.I."/>
        </authorList>
    </citation>
    <scope>NUCLEOTIDE SEQUENCE</scope>
    <source>
        <tissue evidence="2">Shoot tissue taken approximately 20 cm above the soil surface</tissue>
    </source>
</reference>
<feature type="compositionally biased region" description="Basic residues" evidence="1">
    <location>
        <begin position="61"/>
        <end position="71"/>
    </location>
</feature>
<organism evidence="2">
    <name type="scientific">Arundo donax</name>
    <name type="common">Giant reed</name>
    <name type="synonym">Donax arundinaceus</name>
    <dbReference type="NCBI Taxonomy" id="35708"/>
    <lineage>
        <taxon>Eukaryota</taxon>
        <taxon>Viridiplantae</taxon>
        <taxon>Streptophyta</taxon>
        <taxon>Embryophyta</taxon>
        <taxon>Tracheophyta</taxon>
        <taxon>Spermatophyta</taxon>
        <taxon>Magnoliopsida</taxon>
        <taxon>Liliopsida</taxon>
        <taxon>Poales</taxon>
        <taxon>Poaceae</taxon>
        <taxon>PACMAD clade</taxon>
        <taxon>Arundinoideae</taxon>
        <taxon>Arundineae</taxon>
        <taxon>Arundo</taxon>
    </lineage>
</organism>
<name>A0A0A8ZRG8_ARUDO</name>
<reference evidence="2" key="1">
    <citation type="submission" date="2014-09" db="EMBL/GenBank/DDBJ databases">
        <authorList>
            <person name="Magalhaes I.L.F."/>
            <person name="Oliveira U."/>
            <person name="Santos F.R."/>
            <person name="Vidigal T.H.D.A."/>
            <person name="Brescovit A.D."/>
            <person name="Santos A.J."/>
        </authorList>
    </citation>
    <scope>NUCLEOTIDE SEQUENCE</scope>
    <source>
        <tissue evidence="2">Shoot tissue taken approximately 20 cm above the soil surface</tissue>
    </source>
</reference>
<sequence length="166" mass="17926">MATMSSVAGWVNGADTHRGAPVVPSTPVLAKSRSSRRRSSISSATDSTCCRYGLSTRVRSWRRTRSTRRSRPSSVSPLVHARRAPRNASRAVCPGPRWRENPPLVLEAEESTDAASASSSDGSAATYAAALRKSGFSAPSHAKRGTSWYWYACAHSSAHRHSRRSA</sequence>
<feature type="region of interest" description="Disordered" evidence="1">
    <location>
        <begin position="1"/>
        <end position="44"/>
    </location>
</feature>